<organism evidence="2 3">
    <name type="scientific">Comamonas flocculans</name>
    <dbReference type="NCBI Taxonomy" id="2597701"/>
    <lineage>
        <taxon>Bacteria</taxon>
        <taxon>Pseudomonadati</taxon>
        <taxon>Pseudomonadota</taxon>
        <taxon>Betaproteobacteria</taxon>
        <taxon>Burkholderiales</taxon>
        <taxon>Comamonadaceae</taxon>
        <taxon>Comamonas</taxon>
    </lineage>
</organism>
<name>A0A5B8RZR4_9BURK</name>
<dbReference type="OrthoDB" id="9157490at2"/>
<evidence type="ECO:0000313" key="3">
    <source>
        <dbReference type="Proteomes" id="UP000321199"/>
    </source>
</evidence>
<dbReference type="RefSeq" id="WP_146913885.1">
    <property type="nucleotide sequence ID" value="NZ_CP042344.1"/>
</dbReference>
<gene>
    <name evidence="2" type="ORF">FOZ74_15220</name>
</gene>
<reference evidence="2 3" key="1">
    <citation type="submission" date="2019-07" db="EMBL/GenBank/DDBJ databases">
        <title>Complete genome sequence of Comamonas sp. NLF 7-7 isolated from livestock.</title>
        <authorList>
            <person name="Kim D.H."/>
            <person name="Kim J.G."/>
        </authorList>
    </citation>
    <scope>NUCLEOTIDE SEQUENCE [LARGE SCALE GENOMIC DNA]</scope>
    <source>
        <strain evidence="2 3">NLF 7-7</strain>
    </source>
</reference>
<dbReference type="Gene3D" id="3.40.5.80">
    <property type="match status" value="1"/>
</dbReference>
<keyword evidence="3" id="KW-1185">Reference proteome</keyword>
<dbReference type="SUPFAM" id="SSF160059">
    <property type="entry name" value="PriA/YqbF domain"/>
    <property type="match status" value="1"/>
</dbReference>
<sequence>MATQRNNSAKGAPAPATKGDGATRQVLQVVSKRDGFRRAGRAWSGTTTVALDELTQEQVEQLSTEPMLVTLLLEVPADQGAELPSAGGASAATEN</sequence>
<dbReference type="Proteomes" id="UP000321199">
    <property type="component" value="Chromosome"/>
</dbReference>
<dbReference type="AlphaFoldDB" id="A0A5B8RZR4"/>
<evidence type="ECO:0000313" key="2">
    <source>
        <dbReference type="EMBL" id="QEA14272.1"/>
    </source>
</evidence>
<evidence type="ECO:0000256" key="1">
    <source>
        <dbReference type="SAM" id="MobiDB-lite"/>
    </source>
</evidence>
<protein>
    <submittedName>
        <fullName evidence="2">Uncharacterized protein</fullName>
    </submittedName>
</protein>
<feature type="region of interest" description="Disordered" evidence="1">
    <location>
        <begin position="1"/>
        <end position="24"/>
    </location>
</feature>
<accession>A0A5B8RZR4</accession>
<dbReference type="EMBL" id="CP042344">
    <property type="protein sequence ID" value="QEA14272.1"/>
    <property type="molecule type" value="Genomic_DNA"/>
</dbReference>
<dbReference type="KEGG" id="cof:FOZ74_15220"/>
<proteinExistence type="predicted"/>